<accession>A0A8S5MNY4</accession>
<protein>
    <submittedName>
        <fullName evidence="1">Uncharacterized protein</fullName>
    </submittedName>
</protein>
<proteinExistence type="predicted"/>
<dbReference type="EMBL" id="BK014941">
    <property type="protein sequence ID" value="DAD83775.1"/>
    <property type="molecule type" value="Genomic_DNA"/>
</dbReference>
<sequence>MPESVTPKKIAATKTYQRTYDKFRGVDFSTDPTQVADFRSPYAVNLISDLAGFPEKRPGWRTLLTVTGEQINGIHYCVFKSGAAARFIHAKNKLYKWNDDNTTTLIYTGMNDQRSAAFAHGGKLYMLDGLKYRVITENNGAYTVQNVEDTAAFIPTTTIGADPTGGGTHLEAVNMLSNGRINSFHSNGNDKTYYLDTQNITAVTKVLVGGTLKTPTTDYTIDLAAGTVTFTEAPADSKGVDNVVIHFAATVEGYADRVNKCTLFAYYGYNNDNRVFISGNPEYKNWDWQSGLDDPTYFPDTGYTQIGSDTSSIMGYIKQYDSLMVVKDDNRQDAEVFLRTAEMQSNGSVIFPIKQGIKGVGAVSKYAFDTLRDDPLFLAREGVFGISSTSVQLERNIQDRSYFVNTELTKESGLDEAVSVVWNGYYILCINSKCFVADSRHRSAKTDGGASYSESGSYVQYGYEWYYWTNIPARVFFEQDGNLFFGTADGKICRFNTDRGKMNKYNDDGQPITAIWSTQMDNYGTITRRKSLTKKGCGVMIKPYTRSSVKILVATDRIHDTQIRSKAMDILDFSDIDFERITFNTLDTPQVIAFNKKVKKFIVLQIIFKNDTLDEGFGIYGVQVQYVVGGYVK</sequence>
<name>A0A8S5MNY4_9CAUD</name>
<reference evidence="1" key="1">
    <citation type="journal article" date="2021" name="Proc. Natl. Acad. Sci. U.S.A.">
        <title>A Catalog of Tens of Thousands of Viruses from Human Metagenomes Reveals Hidden Associations with Chronic Diseases.</title>
        <authorList>
            <person name="Tisza M.J."/>
            <person name="Buck C.B."/>
        </authorList>
    </citation>
    <scope>NUCLEOTIDE SEQUENCE</scope>
    <source>
        <strain evidence="1">CtI7W9</strain>
    </source>
</reference>
<evidence type="ECO:0000313" key="1">
    <source>
        <dbReference type="EMBL" id="DAD83775.1"/>
    </source>
</evidence>
<organism evidence="1">
    <name type="scientific">Myoviridae sp. ctI7W9</name>
    <dbReference type="NCBI Taxonomy" id="2826636"/>
    <lineage>
        <taxon>Viruses</taxon>
        <taxon>Duplodnaviria</taxon>
        <taxon>Heunggongvirae</taxon>
        <taxon>Uroviricota</taxon>
        <taxon>Caudoviricetes</taxon>
    </lineage>
</organism>